<feature type="region of interest" description="Disordered" evidence="7">
    <location>
        <begin position="293"/>
        <end position="323"/>
    </location>
</feature>
<comment type="caution">
    <text evidence="8">The sequence shown here is derived from an EMBL/GenBank/DDBJ whole genome shotgun (WGS) entry which is preliminary data.</text>
</comment>
<name>A0A8J4CLI9_9CHLO</name>
<dbReference type="PANTHER" id="PTHR21738">
    <property type="entry name" value="RIBOSOMAL RNA PROCESSING PROTEIN 36 HOMOLOG"/>
    <property type="match status" value="1"/>
</dbReference>
<keyword evidence="10" id="KW-1185">Reference proteome</keyword>
<feature type="compositionally biased region" description="Basic and acidic residues" evidence="7">
    <location>
        <begin position="144"/>
        <end position="157"/>
    </location>
</feature>
<dbReference type="Pfam" id="PF06102">
    <property type="entry name" value="RRP36"/>
    <property type="match status" value="1"/>
</dbReference>
<comment type="function">
    <text evidence="6">Component of the 90S pre-ribosome involved in the maturation of rRNAs. Required for early cleavages of the pre-RNAs in the 40S ribosomal subunit maturation pathway.</text>
</comment>
<evidence type="ECO:0000256" key="2">
    <source>
        <dbReference type="ARBA" id="ARBA00009418"/>
    </source>
</evidence>
<evidence type="ECO:0000313" key="10">
    <source>
        <dbReference type="Proteomes" id="UP000747110"/>
    </source>
</evidence>
<feature type="region of interest" description="Disordered" evidence="7">
    <location>
        <begin position="137"/>
        <end position="165"/>
    </location>
</feature>
<reference evidence="8" key="1">
    <citation type="journal article" date="2021" name="Proc. Natl. Acad. Sci. U.S.A.">
        <title>Three genomes in the algal genus Volvox reveal the fate of a haploid sex-determining region after a transition to homothallism.</title>
        <authorList>
            <person name="Yamamoto K."/>
            <person name="Hamaji T."/>
            <person name="Kawai-Toyooka H."/>
            <person name="Matsuzaki R."/>
            <person name="Takahashi F."/>
            <person name="Nishimura Y."/>
            <person name="Kawachi M."/>
            <person name="Noguchi H."/>
            <person name="Minakuchi Y."/>
            <person name="Umen J.G."/>
            <person name="Toyoda A."/>
            <person name="Nozaki H."/>
        </authorList>
    </citation>
    <scope>NUCLEOTIDE SEQUENCE</scope>
    <source>
        <strain evidence="9">NIES-3785</strain>
        <strain evidence="8">NIES-3786</strain>
    </source>
</reference>
<evidence type="ECO:0000256" key="7">
    <source>
        <dbReference type="SAM" id="MobiDB-lite"/>
    </source>
</evidence>
<feature type="compositionally biased region" description="Acidic residues" evidence="7">
    <location>
        <begin position="67"/>
        <end position="109"/>
    </location>
</feature>
<evidence type="ECO:0000313" key="8">
    <source>
        <dbReference type="EMBL" id="GIL84183.1"/>
    </source>
</evidence>
<keyword evidence="5 6" id="KW-0539">Nucleus</keyword>
<proteinExistence type="inferred from homology"/>
<evidence type="ECO:0000256" key="6">
    <source>
        <dbReference type="RuleBase" id="RU368027"/>
    </source>
</evidence>
<dbReference type="GO" id="GO:0005730">
    <property type="term" value="C:nucleolus"/>
    <property type="evidence" value="ECO:0007669"/>
    <property type="project" value="UniProtKB-SubCell"/>
</dbReference>
<feature type="compositionally biased region" description="Basic and acidic residues" evidence="7">
    <location>
        <begin position="236"/>
        <end position="260"/>
    </location>
</feature>
<dbReference type="GO" id="GO:0000462">
    <property type="term" value="P:maturation of SSU-rRNA from tricistronic rRNA transcript (SSU-rRNA, 5.8S rRNA, LSU-rRNA)"/>
    <property type="evidence" value="ECO:0007669"/>
    <property type="project" value="TreeGrafter"/>
</dbReference>
<evidence type="ECO:0000313" key="9">
    <source>
        <dbReference type="EMBL" id="GIM12498.1"/>
    </source>
</evidence>
<feature type="compositionally biased region" description="Low complexity" evidence="7">
    <location>
        <begin position="223"/>
        <end position="233"/>
    </location>
</feature>
<dbReference type="Proteomes" id="UP000747110">
    <property type="component" value="Unassembled WGS sequence"/>
</dbReference>
<keyword evidence="6" id="KW-0687">Ribonucleoprotein</keyword>
<accession>A0A8J4CLI9</accession>
<dbReference type="Proteomes" id="UP000722791">
    <property type="component" value="Unassembled WGS sequence"/>
</dbReference>
<evidence type="ECO:0000256" key="3">
    <source>
        <dbReference type="ARBA" id="ARBA00022517"/>
    </source>
</evidence>
<keyword evidence="4 6" id="KW-0698">rRNA processing</keyword>
<comment type="similarity">
    <text evidence="2 6">Belongs to the RRP36 family.</text>
</comment>
<dbReference type="EMBL" id="BNCP01000029">
    <property type="protein sequence ID" value="GIL84183.1"/>
    <property type="molecule type" value="Genomic_DNA"/>
</dbReference>
<dbReference type="AlphaFoldDB" id="A0A8J4CLI9"/>
<evidence type="ECO:0000256" key="4">
    <source>
        <dbReference type="ARBA" id="ARBA00022552"/>
    </source>
</evidence>
<dbReference type="PANTHER" id="PTHR21738:SF0">
    <property type="entry name" value="RIBOSOMAL RNA PROCESSING PROTEIN 36 HOMOLOG"/>
    <property type="match status" value="1"/>
</dbReference>
<feature type="region of interest" description="Disordered" evidence="7">
    <location>
        <begin position="1"/>
        <end position="112"/>
    </location>
</feature>
<organism evidence="8 10">
    <name type="scientific">Volvox reticuliferus</name>
    <dbReference type="NCBI Taxonomy" id="1737510"/>
    <lineage>
        <taxon>Eukaryota</taxon>
        <taxon>Viridiplantae</taxon>
        <taxon>Chlorophyta</taxon>
        <taxon>core chlorophytes</taxon>
        <taxon>Chlorophyceae</taxon>
        <taxon>CS clade</taxon>
        <taxon>Chlamydomonadales</taxon>
        <taxon>Volvocaceae</taxon>
        <taxon>Volvox</taxon>
    </lineage>
</organism>
<dbReference type="InterPro" id="IPR009292">
    <property type="entry name" value="RRP36"/>
</dbReference>
<sequence>MPRYFARKQGNNKRRPKPVHEQEETGSGDDSPEELTKDQQRALKRFKAGMDHDQRKKKGGDSGSGDSGDEDDGGGSRDETDEGEEEGEHDDGDSEEDGDGDEMTLEEQVADVPFEVLDALRRDGRGLVGPAARAAAARASARTFRRESKDRPVEMSSKRPVGRFREVIQVPRKKACDPRFDSTAGPPPVDAFRRRYSFLYNEMLPQEKAELQNKLKKERNPNQRSRLQSQLQRVEAAMRDEDLRRRTQKLESEWKSKERGAVAAGKTPYFLKASDKKRLALLAKYQELKERGKLDKFMEKRRKKNAAKDHRYLPSGRRGPEQE</sequence>
<dbReference type="EMBL" id="BNCQ01000044">
    <property type="protein sequence ID" value="GIM12498.1"/>
    <property type="molecule type" value="Genomic_DNA"/>
</dbReference>
<comment type="subcellular location">
    <subcellularLocation>
        <location evidence="1 6">Nucleus</location>
        <location evidence="1 6">Nucleolus</location>
    </subcellularLocation>
</comment>
<keyword evidence="3 6" id="KW-0690">Ribosome biogenesis</keyword>
<comment type="subunit">
    <text evidence="6">Associates with 90S and pre-40S pre-ribosomal particles.</text>
</comment>
<protein>
    <recommendedName>
        <fullName evidence="6">rRNA biogenesis protein RRP36</fullName>
    </recommendedName>
</protein>
<feature type="region of interest" description="Disordered" evidence="7">
    <location>
        <begin position="214"/>
        <end position="260"/>
    </location>
</feature>
<evidence type="ECO:0000256" key="1">
    <source>
        <dbReference type="ARBA" id="ARBA00004604"/>
    </source>
</evidence>
<evidence type="ECO:0000256" key="5">
    <source>
        <dbReference type="ARBA" id="ARBA00023242"/>
    </source>
</evidence>
<dbReference type="OrthoDB" id="545675at2759"/>
<feature type="compositionally biased region" description="Acidic residues" evidence="7">
    <location>
        <begin position="24"/>
        <end position="33"/>
    </location>
</feature>
<gene>
    <name evidence="8" type="ORF">Vretifemale_12887</name>
    <name evidence="9" type="ORF">Vretimale_15828</name>
</gene>
<feature type="compositionally biased region" description="Basic and acidic residues" evidence="7">
    <location>
        <begin position="306"/>
        <end position="323"/>
    </location>
</feature>
<dbReference type="GO" id="GO:0030686">
    <property type="term" value="C:90S preribosome"/>
    <property type="evidence" value="ECO:0007669"/>
    <property type="project" value="TreeGrafter"/>
</dbReference>